<name>A0A7U2FC64_PHANO</name>
<feature type="compositionally biased region" description="Polar residues" evidence="1">
    <location>
        <begin position="435"/>
        <end position="444"/>
    </location>
</feature>
<evidence type="ECO:0000313" key="3">
    <source>
        <dbReference type="Proteomes" id="UP000663193"/>
    </source>
</evidence>
<feature type="compositionally biased region" description="Polar residues" evidence="1">
    <location>
        <begin position="216"/>
        <end position="230"/>
    </location>
</feature>
<reference evidence="3" key="1">
    <citation type="journal article" date="2021" name="BMC Genomics">
        <title>Chromosome-level genome assembly and manually-curated proteome of model necrotroph Parastagonospora nodorum Sn15 reveals a genome-wide trove of candidate effector homologs, and redundancy of virulence-related functions within an accessory chromosome.</title>
        <authorList>
            <person name="Bertazzoni S."/>
            <person name="Jones D.A.B."/>
            <person name="Phan H.T."/>
            <person name="Tan K.-C."/>
            <person name="Hane J.K."/>
        </authorList>
    </citation>
    <scope>NUCLEOTIDE SEQUENCE [LARGE SCALE GENOMIC DNA]</scope>
    <source>
        <strain evidence="3">SN15 / ATCC MYA-4574 / FGSC 10173)</strain>
    </source>
</reference>
<dbReference type="EMBL" id="CP069035">
    <property type="protein sequence ID" value="QRD02353.1"/>
    <property type="molecule type" value="Genomic_DNA"/>
</dbReference>
<gene>
    <name evidence="2" type="ORF">JI435_053260</name>
</gene>
<feature type="compositionally biased region" description="Polar residues" evidence="1">
    <location>
        <begin position="765"/>
        <end position="781"/>
    </location>
</feature>
<dbReference type="OrthoDB" id="3686245at2759"/>
<feature type="compositionally biased region" description="Polar residues" evidence="1">
    <location>
        <begin position="498"/>
        <end position="507"/>
    </location>
</feature>
<feature type="region of interest" description="Disordered" evidence="1">
    <location>
        <begin position="750"/>
        <end position="836"/>
    </location>
</feature>
<feature type="region of interest" description="Disordered" evidence="1">
    <location>
        <begin position="857"/>
        <end position="896"/>
    </location>
</feature>
<sequence length="908" mass="99867">MALSECIDDEVDSYPPPIPRRHPLRQSSLHQASRAPTRVNVLLSSMTPSALAKPDVCSNDTRHEPVGASHTQANQDIYLDNGRAVTTTFERAKIKANIPSNDTLRDAPALRAEDNVSLASTKSSLTDGLKRYSSLFRRRNTPILPEDNERQARQHGIENAVAKLRQSMDISDTLSISSYDNGDAVTQAIAEYEHEDTRVEAWLGRGAQDAQAPESDCTSAMQSTPATPTLQRPCALTIFPPASPVTGKREYASPLSPMNNGRDAYGNLIPTNTQNYFDTPLSPTPSKLQSVAEGTIGVSKSSLPSLRGGGGWWNNLGIYQAGKHPVLAEQKSNTNLRDSVRKIAAENSKGKGPIDIQGQSLSRLENNGEDPQVRHASPRITAPSHGQSSVRVDDGWSEPTDLEIERLPPQTSKRWEPSANAQFGSVQNRRKDTIRTQTPSSPISPNHIDFQRDAALGKLTTSYGAGIRSPLPNTTPGVRNDFDPIYRKPMFPVARPTSPVSQSNYSARPQKRWDNDQITRSPPQSPLPPPPPHSTGPANNFVNSAAEIAKRKYWQERPPSEAGSFDEIAYELQSLQLGESVSVAGRVYAPRAVPTQQANQTRPDNFEERQKEALFRFLPLCRKAMSEYNEHYSKYRSALQNGNMSIQSYDAHMGYLASNIKKSLAHSSKTTGYVILKDENSILNAMDTSDGYAVYQDMLHTTDPALWQRLEDQYQLAHPMQNPSQARESNSKTARRVGGKISRFLLAAPSDPDLKTHSTKRKPTFWNTPSIPTHLLSAQTDTKGKGRADTNPNTIPITSSTLQNSASRYTGTTAVTPTPSTSSKTSTPKSKTRTLPSFNPAFNAYVRHSPSLVAETDYSSWPEGDSQGNWRDVRVPKPKPGPTMRGGAGNVSKKQRCKEEWLGSAFGW</sequence>
<evidence type="ECO:0000313" key="2">
    <source>
        <dbReference type="EMBL" id="QRD02353.1"/>
    </source>
</evidence>
<keyword evidence="3" id="KW-1185">Reference proteome</keyword>
<feature type="compositionally biased region" description="Pro residues" evidence="1">
    <location>
        <begin position="523"/>
        <end position="534"/>
    </location>
</feature>
<feature type="region of interest" description="Disordered" evidence="1">
    <location>
        <begin position="463"/>
        <end position="540"/>
    </location>
</feature>
<protein>
    <submittedName>
        <fullName evidence="2">Uncharacterized protein</fullName>
    </submittedName>
</protein>
<accession>A0A7U2FC64</accession>
<proteinExistence type="predicted"/>
<dbReference type="AlphaFoldDB" id="A0A7U2FC64"/>
<feature type="compositionally biased region" description="Polar residues" evidence="1">
    <location>
        <begin position="790"/>
        <end position="809"/>
    </location>
</feature>
<feature type="region of interest" description="Disordered" evidence="1">
    <location>
        <begin position="1"/>
        <end position="34"/>
    </location>
</feature>
<dbReference type="Proteomes" id="UP000663193">
    <property type="component" value="Chromosome 13"/>
</dbReference>
<dbReference type="VEuPathDB" id="FungiDB:JI435_053260"/>
<feature type="region of interest" description="Disordered" evidence="1">
    <location>
        <begin position="206"/>
        <end position="263"/>
    </location>
</feature>
<organism evidence="2 3">
    <name type="scientific">Phaeosphaeria nodorum (strain SN15 / ATCC MYA-4574 / FGSC 10173)</name>
    <name type="common">Glume blotch fungus</name>
    <name type="synonym">Parastagonospora nodorum</name>
    <dbReference type="NCBI Taxonomy" id="321614"/>
    <lineage>
        <taxon>Eukaryota</taxon>
        <taxon>Fungi</taxon>
        <taxon>Dikarya</taxon>
        <taxon>Ascomycota</taxon>
        <taxon>Pezizomycotina</taxon>
        <taxon>Dothideomycetes</taxon>
        <taxon>Pleosporomycetidae</taxon>
        <taxon>Pleosporales</taxon>
        <taxon>Pleosporineae</taxon>
        <taxon>Phaeosphaeriaceae</taxon>
        <taxon>Parastagonospora</taxon>
    </lineage>
</organism>
<evidence type="ECO:0000256" key="1">
    <source>
        <dbReference type="SAM" id="MobiDB-lite"/>
    </source>
</evidence>
<feature type="region of interest" description="Disordered" evidence="1">
    <location>
        <begin position="344"/>
        <end position="448"/>
    </location>
</feature>
<feature type="compositionally biased region" description="Acidic residues" evidence="1">
    <location>
        <begin position="1"/>
        <end position="12"/>
    </location>
</feature>
<feature type="compositionally biased region" description="Low complexity" evidence="1">
    <location>
        <begin position="810"/>
        <end position="836"/>
    </location>
</feature>